<evidence type="ECO:0000313" key="15">
    <source>
        <dbReference type="EMBL" id="DAC76977.1"/>
    </source>
</evidence>
<evidence type="ECO:0000256" key="9">
    <source>
        <dbReference type="ARBA" id="ARBA00023128"/>
    </source>
</evidence>
<geneLocation type="mitochondrion" evidence="15"/>
<evidence type="ECO:0000256" key="8">
    <source>
        <dbReference type="ARBA" id="ARBA00023065"/>
    </source>
</evidence>
<organism evidence="15">
    <name type="scientific">Sceloporus woodi</name>
    <name type="common">Florida scrub lizard</name>
    <dbReference type="NCBI Taxonomy" id="59726"/>
    <lineage>
        <taxon>Eukaryota</taxon>
        <taxon>Metazoa</taxon>
        <taxon>Chordata</taxon>
        <taxon>Craniata</taxon>
        <taxon>Vertebrata</taxon>
        <taxon>Euteleostomi</taxon>
        <taxon>Lepidosauria</taxon>
        <taxon>Squamata</taxon>
        <taxon>Bifurcata</taxon>
        <taxon>Unidentata</taxon>
        <taxon>Episquamata</taxon>
        <taxon>Toxicofera</taxon>
        <taxon>Iguania</taxon>
        <taxon>Phrynosomatidae</taxon>
        <taxon>Phrynosomatinae</taxon>
        <taxon>Sceloporus</taxon>
    </lineage>
</organism>
<evidence type="ECO:0000256" key="5">
    <source>
        <dbReference type="ARBA" id="ARBA00022692"/>
    </source>
</evidence>
<feature type="region of interest" description="Disordered" evidence="13">
    <location>
        <begin position="35"/>
        <end position="55"/>
    </location>
</feature>
<keyword evidence="6 12" id="KW-0375">Hydrogen ion transport</keyword>
<dbReference type="InterPro" id="IPR001421">
    <property type="entry name" value="ATP8_metazoa"/>
</dbReference>
<reference evidence="15" key="1">
    <citation type="journal article" date="2019" name="Mitochondrial DNA Part B Resour">
        <title>Complete mitochondrial genomes for three lizards (Anolis punctatus, Sceloporus woodi, and S. grammicus): a contribution to mitochondrial phylogenomics of Iguanoidea.</title>
        <authorList>
            <person name="Nogueira Dumans A.T."/>
            <person name="Warwar Teixeira G."/>
            <person name="Alves Vieira G."/>
            <person name="Schroder Sarzi D."/>
            <person name="Furtado C."/>
            <person name="Jennings W.B."/>
            <person name="Prosdocimi F."/>
        </authorList>
    </citation>
    <scope>NUCLEOTIDE SEQUENCE</scope>
</reference>
<dbReference type="Pfam" id="PF00895">
    <property type="entry name" value="ATP-synt_8"/>
    <property type="match status" value="1"/>
</dbReference>
<evidence type="ECO:0000256" key="4">
    <source>
        <dbReference type="ARBA" id="ARBA00022547"/>
    </source>
</evidence>
<comment type="similarity">
    <text evidence="2 12">Belongs to the ATPase protein 8 family.</text>
</comment>
<protein>
    <recommendedName>
        <fullName evidence="12">ATP synthase complex subunit 8</fullName>
    </recommendedName>
</protein>
<dbReference type="PANTHER" id="PTHR39937">
    <property type="entry name" value="ATP SYNTHASE PROTEIN 8"/>
    <property type="match status" value="1"/>
</dbReference>
<dbReference type="GO" id="GO:0045259">
    <property type="term" value="C:proton-transporting ATP synthase complex"/>
    <property type="evidence" value="ECO:0007669"/>
    <property type="project" value="UniProtKB-KW"/>
</dbReference>
<dbReference type="GO" id="GO:0015986">
    <property type="term" value="P:proton motive force-driven ATP synthesis"/>
    <property type="evidence" value="ECO:0007669"/>
    <property type="project" value="InterPro"/>
</dbReference>
<keyword evidence="7 14" id="KW-1133">Transmembrane helix</keyword>
<dbReference type="InterPro" id="IPR050635">
    <property type="entry name" value="ATPase_protein_8"/>
</dbReference>
<evidence type="ECO:0000256" key="3">
    <source>
        <dbReference type="ARBA" id="ARBA00022448"/>
    </source>
</evidence>
<gene>
    <name evidence="15" type="primary">ATP8</name>
</gene>
<dbReference type="EMBL" id="BK010487">
    <property type="protein sequence ID" value="DAC76977.1"/>
    <property type="molecule type" value="Genomic_DNA"/>
</dbReference>
<keyword evidence="5 12" id="KW-0812">Transmembrane</keyword>
<keyword evidence="8 12" id="KW-0406">Ion transport</keyword>
<evidence type="ECO:0000256" key="11">
    <source>
        <dbReference type="ARBA" id="ARBA00023310"/>
    </source>
</evidence>
<comment type="subcellular location">
    <subcellularLocation>
        <location evidence="1 12">Mitochondrion membrane</location>
        <topology evidence="1 12">Single-pass membrane protein</topology>
    </subcellularLocation>
</comment>
<evidence type="ECO:0000256" key="2">
    <source>
        <dbReference type="ARBA" id="ARBA00008892"/>
    </source>
</evidence>
<evidence type="ECO:0000256" key="10">
    <source>
        <dbReference type="ARBA" id="ARBA00023136"/>
    </source>
</evidence>
<proteinExistence type="inferred from homology"/>
<dbReference type="GO" id="GO:0015078">
    <property type="term" value="F:proton transmembrane transporter activity"/>
    <property type="evidence" value="ECO:0007669"/>
    <property type="project" value="InterPro"/>
</dbReference>
<evidence type="ECO:0000256" key="1">
    <source>
        <dbReference type="ARBA" id="ARBA00004304"/>
    </source>
</evidence>
<sequence>MPQLNPSPWFLIMLLVWITLMAIFLSKTLEMLHPNTPTETKSEEKHQTSWTWPWH</sequence>
<evidence type="ECO:0000256" key="6">
    <source>
        <dbReference type="ARBA" id="ARBA00022781"/>
    </source>
</evidence>
<dbReference type="GO" id="GO:0031966">
    <property type="term" value="C:mitochondrial membrane"/>
    <property type="evidence" value="ECO:0007669"/>
    <property type="project" value="UniProtKB-SubCell"/>
</dbReference>
<evidence type="ECO:0000256" key="12">
    <source>
        <dbReference type="RuleBase" id="RU003661"/>
    </source>
</evidence>
<keyword evidence="10 14" id="KW-0472">Membrane</keyword>
<accession>A0A4P3AMR9</accession>
<keyword evidence="3 12" id="KW-0813">Transport</keyword>
<evidence type="ECO:0000256" key="7">
    <source>
        <dbReference type="ARBA" id="ARBA00022989"/>
    </source>
</evidence>
<dbReference type="AlphaFoldDB" id="A0A4P3AMR9"/>
<keyword evidence="11" id="KW-0066">ATP synthesis</keyword>
<evidence type="ECO:0000256" key="13">
    <source>
        <dbReference type="SAM" id="MobiDB-lite"/>
    </source>
</evidence>
<feature type="transmembrane region" description="Helical" evidence="14">
    <location>
        <begin position="6"/>
        <end position="25"/>
    </location>
</feature>
<keyword evidence="9 12" id="KW-0496">Mitochondrion</keyword>
<name>A0A4P3AMR9_SCEWO</name>
<keyword evidence="4 12" id="KW-0138">CF(0)</keyword>
<dbReference type="PANTHER" id="PTHR39937:SF1">
    <property type="entry name" value="ATP SYNTHASE PROTEIN 8"/>
    <property type="match status" value="1"/>
</dbReference>
<evidence type="ECO:0000256" key="14">
    <source>
        <dbReference type="SAM" id="Phobius"/>
    </source>
</evidence>